<reference evidence="7 8" key="1">
    <citation type="submission" date="2015-01" db="EMBL/GenBank/DDBJ databases">
        <title>The Genome Sequence of Exophiala sideris CBS121828.</title>
        <authorList>
            <consortium name="The Broad Institute Genomics Platform"/>
            <person name="Cuomo C."/>
            <person name="de Hoog S."/>
            <person name="Gorbushina A."/>
            <person name="Stielow B."/>
            <person name="Teixiera M."/>
            <person name="Abouelleil A."/>
            <person name="Chapman S.B."/>
            <person name="Priest M."/>
            <person name="Young S.K."/>
            <person name="Wortman J."/>
            <person name="Nusbaum C."/>
            <person name="Birren B."/>
        </authorList>
    </citation>
    <scope>NUCLEOTIDE SEQUENCE [LARGE SCALE GENOMIC DNA]</scope>
    <source>
        <strain evidence="7 8">CBS 121828</strain>
    </source>
</reference>
<dbReference type="OrthoDB" id="1103324at2759"/>
<keyword evidence="5" id="KW-0349">Heme</keyword>
<name>A0A0D1Z5S5_9EURO</name>
<evidence type="ECO:0008006" key="9">
    <source>
        <dbReference type="Google" id="ProtNLM"/>
    </source>
</evidence>
<dbReference type="InterPro" id="IPR050364">
    <property type="entry name" value="Cytochrome_P450_fung"/>
</dbReference>
<dbReference type="InterPro" id="IPR036396">
    <property type="entry name" value="Cyt_P450_sf"/>
</dbReference>
<dbReference type="HOGENOM" id="CLU_001570_2_1_1"/>
<dbReference type="STRING" id="1016849.A0A0D1Z5S5"/>
<keyword evidence="2 5" id="KW-0479">Metal-binding</keyword>
<organism evidence="7 8">
    <name type="scientific">Exophiala sideris</name>
    <dbReference type="NCBI Taxonomy" id="1016849"/>
    <lineage>
        <taxon>Eukaryota</taxon>
        <taxon>Fungi</taxon>
        <taxon>Dikarya</taxon>
        <taxon>Ascomycota</taxon>
        <taxon>Pezizomycotina</taxon>
        <taxon>Eurotiomycetes</taxon>
        <taxon>Chaetothyriomycetidae</taxon>
        <taxon>Chaetothyriales</taxon>
        <taxon>Herpotrichiellaceae</taxon>
        <taxon>Exophiala</taxon>
    </lineage>
</organism>
<evidence type="ECO:0000256" key="5">
    <source>
        <dbReference type="PIRSR" id="PIRSR602401-1"/>
    </source>
</evidence>
<evidence type="ECO:0000256" key="2">
    <source>
        <dbReference type="ARBA" id="ARBA00022723"/>
    </source>
</evidence>
<dbReference type="GO" id="GO:0005506">
    <property type="term" value="F:iron ion binding"/>
    <property type="evidence" value="ECO:0007669"/>
    <property type="project" value="InterPro"/>
</dbReference>
<comment type="similarity">
    <text evidence="1">Belongs to the cytochrome P450 family.</text>
</comment>
<keyword evidence="4 5" id="KW-0408">Iron</keyword>
<dbReference type="InterPro" id="IPR001128">
    <property type="entry name" value="Cyt_P450"/>
</dbReference>
<keyword evidence="6" id="KW-1133">Transmembrane helix</keyword>
<dbReference type="Proteomes" id="UP000053599">
    <property type="component" value="Unassembled WGS sequence"/>
</dbReference>
<gene>
    <name evidence="7" type="ORF">PV11_04345</name>
</gene>
<dbReference type="PRINTS" id="PR00463">
    <property type="entry name" value="EP450I"/>
</dbReference>
<dbReference type="GO" id="GO:0020037">
    <property type="term" value="F:heme binding"/>
    <property type="evidence" value="ECO:0007669"/>
    <property type="project" value="InterPro"/>
</dbReference>
<dbReference type="GO" id="GO:0004497">
    <property type="term" value="F:monooxygenase activity"/>
    <property type="evidence" value="ECO:0007669"/>
    <property type="project" value="InterPro"/>
</dbReference>
<dbReference type="Pfam" id="PF00067">
    <property type="entry name" value="p450"/>
    <property type="match status" value="1"/>
</dbReference>
<evidence type="ECO:0000313" key="8">
    <source>
        <dbReference type="Proteomes" id="UP000053599"/>
    </source>
</evidence>
<evidence type="ECO:0000256" key="6">
    <source>
        <dbReference type="SAM" id="Phobius"/>
    </source>
</evidence>
<evidence type="ECO:0000256" key="3">
    <source>
        <dbReference type="ARBA" id="ARBA00023002"/>
    </source>
</evidence>
<accession>A0A0D1Z5S5</accession>
<proteinExistence type="inferred from homology"/>
<keyword evidence="3" id="KW-0560">Oxidoreductase</keyword>
<evidence type="ECO:0000256" key="4">
    <source>
        <dbReference type="ARBA" id="ARBA00023004"/>
    </source>
</evidence>
<keyword evidence="6" id="KW-0812">Transmembrane</keyword>
<dbReference type="InterPro" id="IPR002401">
    <property type="entry name" value="Cyt_P450_E_grp-I"/>
</dbReference>
<dbReference type="SUPFAM" id="SSF48264">
    <property type="entry name" value="Cytochrome P450"/>
    <property type="match status" value="1"/>
</dbReference>
<dbReference type="GO" id="GO:0016705">
    <property type="term" value="F:oxidoreductase activity, acting on paired donors, with incorporation or reduction of molecular oxygen"/>
    <property type="evidence" value="ECO:0007669"/>
    <property type="project" value="InterPro"/>
</dbReference>
<feature type="binding site" description="axial binding residue" evidence="5">
    <location>
        <position position="444"/>
    </location>
    <ligand>
        <name>heme</name>
        <dbReference type="ChEBI" id="CHEBI:30413"/>
    </ligand>
    <ligandPart>
        <name>Fe</name>
        <dbReference type="ChEBI" id="CHEBI:18248"/>
    </ligandPart>
</feature>
<comment type="cofactor">
    <cofactor evidence="5">
        <name>heme</name>
        <dbReference type="ChEBI" id="CHEBI:30413"/>
    </cofactor>
</comment>
<dbReference type="EMBL" id="KN846952">
    <property type="protein sequence ID" value="KIV82218.1"/>
    <property type="molecule type" value="Genomic_DNA"/>
</dbReference>
<evidence type="ECO:0000313" key="7">
    <source>
        <dbReference type="EMBL" id="KIV82218.1"/>
    </source>
</evidence>
<dbReference type="Gene3D" id="1.10.630.10">
    <property type="entry name" value="Cytochrome P450"/>
    <property type="match status" value="1"/>
</dbReference>
<evidence type="ECO:0000256" key="1">
    <source>
        <dbReference type="ARBA" id="ARBA00010617"/>
    </source>
</evidence>
<dbReference type="PANTHER" id="PTHR46300">
    <property type="entry name" value="P450, PUTATIVE (EUROFUNG)-RELATED-RELATED"/>
    <property type="match status" value="1"/>
</dbReference>
<sequence length="517" mass="59389">MKLPYISAPAQLNAVLGFPLLLLTLVVVLWKWRANVYARKYKLPPRVPGIPIFGNTFQLPPLKQGVWGMETARQYGEMFTCSIGGKTWVFLNSSRVVNDLMEKRAAIYSSRQHMPMAQGVISGGNRVLLMGYNQRWRTLRKVMHAILNKQNAPIFAPFQDVESKHLLYDFLHHPELWYSATQRFANSVIMSVVFGKRMQLEDPKIKELFDTSNAIIEAIQPSANLVDSLTFLEKLPKPLQWWRPRGEAMFQKTVNIYKREVDDVERKMKNGTAIDCFATRFLKEPETKAYGQTQTYFALGSLMEAGSDTSRMTISQAMAAAALDQRWVITAREALDKVCGKNAERLPTFDDRIDLPYITATVKEAFRWRPFAEIGVPHMLIQDDEYEGYNFPAGTLFTWNATAIAMDPREYEEPERFWPERFLNDDLNHPLKGHWSFGPGRRVCSGYNVGESNVWIVLARLLYCFDFESVPGKPIDSFNVNWGEYRFAPFDVNIKVRSPQHAALIEREGRIAVDTKY</sequence>
<protein>
    <recommendedName>
        <fullName evidence="9">Cytochrome P450</fullName>
    </recommendedName>
</protein>
<dbReference type="PANTHER" id="PTHR46300:SF12">
    <property type="entry name" value="P450, PUTATIVE (EUROFUNG)-RELATED"/>
    <property type="match status" value="1"/>
</dbReference>
<feature type="transmembrane region" description="Helical" evidence="6">
    <location>
        <begin position="12"/>
        <end position="32"/>
    </location>
</feature>
<dbReference type="CDD" id="cd11065">
    <property type="entry name" value="CYP64-like"/>
    <property type="match status" value="1"/>
</dbReference>
<keyword evidence="6" id="KW-0472">Membrane</keyword>
<dbReference type="AlphaFoldDB" id="A0A0D1Z5S5"/>